<dbReference type="EMBL" id="MTKT01001774">
    <property type="protein sequence ID" value="OWM84168.1"/>
    <property type="molecule type" value="Genomic_DNA"/>
</dbReference>
<dbReference type="InterPro" id="IPR019190">
    <property type="entry name" value="EXOV"/>
</dbReference>
<reference evidence="4" key="3">
    <citation type="journal article" date="2020" name="Plant Biotechnol. J.">
        <title>The pomegranate (Punica granatum L.) draft genome dissects genetic divergence between soft- and hard-seeded cultivars.</title>
        <authorList>
            <person name="Luo X."/>
            <person name="Li H."/>
            <person name="Wu Z."/>
            <person name="Yao W."/>
            <person name="Zhao P."/>
            <person name="Cao D."/>
            <person name="Yu H."/>
            <person name="Li K."/>
            <person name="Poudel K."/>
            <person name="Zhao D."/>
            <person name="Zhang F."/>
            <person name="Xia X."/>
            <person name="Chen L."/>
            <person name="Wang Q."/>
            <person name="Jing D."/>
            <person name="Cao S."/>
        </authorList>
    </citation>
    <scope>NUCLEOTIDE SEQUENCE [LARGE SCALE GENOMIC DNA]</scope>
</reference>
<dbReference type="GO" id="GO:0045145">
    <property type="term" value="F:single-stranded DNA 5'-3' DNA exonuclease activity"/>
    <property type="evidence" value="ECO:0007669"/>
    <property type="project" value="InterPro"/>
</dbReference>
<evidence type="ECO:0000313" key="3">
    <source>
        <dbReference type="Proteomes" id="UP000197138"/>
    </source>
</evidence>
<reference evidence="5" key="4">
    <citation type="submission" date="2025-04" db="UniProtKB">
        <authorList>
            <consortium name="RefSeq"/>
        </authorList>
    </citation>
    <scope>IDENTIFICATION</scope>
    <source>
        <tissue evidence="5">Leaf</tissue>
    </source>
</reference>
<dbReference type="Pfam" id="PF09810">
    <property type="entry name" value="Exo5"/>
    <property type="match status" value="3"/>
</dbReference>
<dbReference type="GO" id="GO:0036297">
    <property type="term" value="P:interstrand cross-link repair"/>
    <property type="evidence" value="ECO:0007669"/>
    <property type="project" value="TreeGrafter"/>
</dbReference>
<proteinExistence type="inferred from homology"/>
<dbReference type="RefSeq" id="XP_031385675.1">
    <property type="nucleotide sequence ID" value="XM_031529815.1"/>
</dbReference>
<dbReference type="Proteomes" id="UP000515151">
    <property type="component" value="Chromosome 3"/>
</dbReference>
<dbReference type="InterPro" id="IPR011604">
    <property type="entry name" value="PDDEXK-like_dom_sf"/>
</dbReference>
<accession>A0A218XH99</accession>
<dbReference type="AlphaFoldDB" id="A0A218XH99"/>
<comment type="similarity">
    <text evidence="1">Belongs to the EXO5 family.</text>
</comment>
<gene>
    <name evidence="5" type="primary">LOC116199464</name>
    <name evidence="2" type="ORF">CDL15_Pgr028160</name>
</gene>
<keyword evidence="5" id="KW-0540">Nuclease</keyword>
<dbReference type="PANTHER" id="PTHR14464">
    <property type="entry name" value="EXONUCLEASE V"/>
    <property type="match status" value="1"/>
</dbReference>
<reference evidence="2" key="2">
    <citation type="submission" date="2017-06" db="EMBL/GenBank/DDBJ databases">
        <title>The pomegranate genome and the genomics of punicalagin biosynthesis.</title>
        <authorList>
            <person name="Xu C."/>
        </authorList>
    </citation>
    <scope>NUCLEOTIDE SEQUENCE [LARGE SCALE GENOMIC DNA]</scope>
    <source>
        <tissue evidence="2">Fresh leaf</tissue>
    </source>
</reference>
<dbReference type="GeneID" id="116199464"/>
<evidence type="ECO:0000256" key="1">
    <source>
        <dbReference type="ARBA" id="ARBA00009797"/>
    </source>
</evidence>
<keyword evidence="5" id="KW-0269">Exonuclease</keyword>
<dbReference type="OrthoDB" id="354769at2759"/>
<name>A0A218XH99_PUNGR</name>
<dbReference type="Gene3D" id="3.90.320.10">
    <property type="match status" value="1"/>
</dbReference>
<evidence type="ECO:0000313" key="4">
    <source>
        <dbReference type="Proteomes" id="UP000515151"/>
    </source>
</evidence>
<keyword evidence="4" id="KW-1185">Reference proteome</keyword>
<evidence type="ECO:0000313" key="5">
    <source>
        <dbReference type="RefSeq" id="XP_031385675.1"/>
    </source>
</evidence>
<keyword evidence="5" id="KW-0378">Hydrolase</keyword>
<dbReference type="Proteomes" id="UP000197138">
    <property type="component" value="Unassembled WGS sequence"/>
</dbReference>
<sequence length="405" mass="46028">MAAAPSGPPTDSPVHDPDLDNLVSLVADIPVEIVSDDEMALLETALALASSRASLSSSSSLLFQRNVRSISSLPKRRLSGCSVPDIEDSSDSVAKKSRAPPSLFHRFRKKKGLSVTDITATEWCEKQMEFVLLRRKKRTTKAMRAGSERHKKLEQEVVKKVKVRVKSTEDRWAMRFMNFIIGANQLLFDGLTRELPLIGFVQGAWMVGVIDEIQMPVSESERIPILVDTKTRVRNTLPAEPQRRNGRLQLMCYKYMWDDAVNDNFPTKKFFDFFNLNPYLLLSKEIRESAANSGFPAETLDEIVRYYRNTCKMLPPAHSQLLLRYELQRDHSLLGEDQFEYNHELVEGQIRTCLEFWFGEREANYTPDEECWKCRFCDFAAECRVITAGKGASSSTDSSLSTMSS</sequence>
<reference evidence="3" key="1">
    <citation type="journal article" date="2017" name="Plant J.">
        <title>The pomegranate (Punica granatum L.) genome and the genomics of punicalagin biosynthesis.</title>
        <authorList>
            <person name="Qin G."/>
            <person name="Xu C."/>
            <person name="Ming R."/>
            <person name="Tang H."/>
            <person name="Guyot R."/>
            <person name="Kramer E.M."/>
            <person name="Hu Y."/>
            <person name="Yi X."/>
            <person name="Qi Y."/>
            <person name="Xu X."/>
            <person name="Gao Z."/>
            <person name="Pan H."/>
            <person name="Jian J."/>
            <person name="Tian Y."/>
            <person name="Yue Z."/>
            <person name="Xu Y."/>
        </authorList>
    </citation>
    <scope>NUCLEOTIDE SEQUENCE [LARGE SCALE GENOMIC DNA]</scope>
    <source>
        <strain evidence="3">cv. Dabenzi</strain>
    </source>
</reference>
<dbReference type="GO" id="GO:0005634">
    <property type="term" value="C:nucleus"/>
    <property type="evidence" value="ECO:0007669"/>
    <property type="project" value="TreeGrafter"/>
</dbReference>
<protein>
    <submittedName>
        <fullName evidence="5">Exonuclease V, chloroplastic</fullName>
    </submittedName>
</protein>
<evidence type="ECO:0000313" key="2">
    <source>
        <dbReference type="EMBL" id="OWM84168.1"/>
    </source>
</evidence>
<dbReference type="PANTHER" id="PTHR14464:SF4">
    <property type="entry name" value="EXONUCLEASE V"/>
    <property type="match status" value="1"/>
</dbReference>
<organism evidence="2 3">
    <name type="scientific">Punica granatum</name>
    <name type="common">Pomegranate</name>
    <dbReference type="NCBI Taxonomy" id="22663"/>
    <lineage>
        <taxon>Eukaryota</taxon>
        <taxon>Viridiplantae</taxon>
        <taxon>Streptophyta</taxon>
        <taxon>Embryophyta</taxon>
        <taxon>Tracheophyta</taxon>
        <taxon>Spermatophyta</taxon>
        <taxon>Magnoliopsida</taxon>
        <taxon>eudicotyledons</taxon>
        <taxon>Gunneridae</taxon>
        <taxon>Pentapetalae</taxon>
        <taxon>rosids</taxon>
        <taxon>malvids</taxon>
        <taxon>Myrtales</taxon>
        <taxon>Lythraceae</taxon>
        <taxon>Punica</taxon>
    </lineage>
</organism>